<organism evidence="2">
    <name type="scientific">Oryza nivara</name>
    <name type="common">Indian wild rice</name>
    <name type="synonym">Oryza sativa f. spontanea</name>
    <dbReference type="NCBI Taxonomy" id="4536"/>
    <lineage>
        <taxon>Eukaryota</taxon>
        <taxon>Viridiplantae</taxon>
        <taxon>Streptophyta</taxon>
        <taxon>Embryophyta</taxon>
        <taxon>Tracheophyta</taxon>
        <taxon>Spermatophyta</taxon>
        <taxon>Magnoliopsida</taxon>
        <taxon>Liliopsida</taxon>
        <taxon>Poales</taxon>
        <taxon>Poaceae</taxon>
        <taxon>BOP clade</taxon>
        <taxon>Oryzoideae</taxon>
        <taxon>Oryzeae</taxon>
        <taxon>Oryzinae</taxon>
        <taxon>Oryza</taxon>
    </lineage>
</organism>
<reference evidence="2" key="1">
    <citation type="submission" date="2015-04" db="UniProtKB">
        <authorList>
            <consortium name="EnsemblPlants"/>
        </authorList>
    </citation>
    <scope>IDENTIFICATION</scope>
    <source>
        <strain evidence="2">SL10</strain>
    </source>
</reference>
<keyword evidence="3" id="KW-1185">Reference proteome</keyword>
<dbReference type="Proteomes" id="UP000006591">
    <property type="component" value="Chromosome 3"/>
</dbReference>
<dbReference type="OMA" id="GAFIYKR"/>
<evidence type="ECO:0000313" key="2">
    <source>
        <dbReference type="EnsemblPlants" id="ONIVA03G00120.1"/>
    </source>
</evidence>
<proteinExistence type="predicted"/>
<dbReference type="AlphaFoldDB" id="A0A0E0GFH3"/>
<dbReference type="HOGENOM" id="CLU_1597116_0_0_1"/>
<protein>
    <submittedName>
        <fullName evidence="2">Uncharacterized protein</fullName>
    </submittedName>
</protein>
<name>A0A0E0GFH3_ORYNI</name>
<feature type="compositionally biased region" description="Basic and acidic residues" evidence="1">
    <location>
        <begin position="87"/>
        <end position="101"/>
    </location>
</feature>
<feature type="region of interest" description="Disordered" evidence="1">
    <location>
        <begin position="59"/>
        <end position="101"/>
    </location>
</feature>
<dbReference type="Gramene" id="ONIVA03G00120.1">
    <property type="protein sequence ID" value="ONIVA03G00120.1"/>
    <property type="gene ID" value="ONIVA03G00120"/>
</dbReference>
<sequence>MALRHTYLSSSHIATQQEIIRLILRKQPHNSALLLLLLFGAGGGGAGGGGAGVGELRRSLEAEAEEEAAEDHDAGSTRMAGSAAPPHYHDEEDQRVGEDQRIAKVHLDFPLSLQGKEGGAFIYKRGGEGRRRRREVEAAGSAADIKRMEAAAIERDPLSSSCDGHRA</sequence>
<evidence type="ECO:0000256" key="1">
    <source>
        <dbReference type="SAM" id="MobiDB-lite"/>
    </source>
</evidence>
<evidence type="ECO:0000313" key="3">
    <source>
        <dbReference type="Proteomes" id="UP000006591"/>
    </source>
</evidence>
<reference evidence="2" key="2">
    <citation type="submission" date="2018-04" db="EMBL/GenBank/DDBJ databases">
        <title>OnivRS2 (Oryza nivara Reference Sequence Version 2).</title>
        <authorList>
            <person name="Zhang J."/>
            <person name="Kudrna D."/>
            <person name="Lee S."/>
            <person name="Talag J."/>
            <person name="Rajasekar S."/>
            <person name="Welchert J."/>
            <person name="Hsing Y.-I."/>
            <person name="Wing R.A."/>
        </authorList>
    </citation>
    <scope>NUCLEOTIDE SEQUENCE [LARGE SCALE GENOMIC DNA]</scope>
    <source>
        <strain evidence="2">SL10</strain>
    </source>
</reference>
<dbReference type="EnsemblPlants" id="ONIVA03G00120.1">
    <property type="protein sequence ID" value="ONIVA03G00120.1"/>
    <property type="gene ID" value="ONIVA03G00120"/>
</dbReference>
<accession>A0A0E0GFH3</accession>